<organism evidence="1 2">
    <name type="scientific">Candidatus Woesebacteria bacterium RBG_13_36_22</name>
    <dbReference type="NCBI Taxonomy" id="1802478"/>
    <lineage>
        <taxon>Bacteria</taxon>
        <taxon>Candidatus Woeseibacteriota</taxon>
    </lineage>
</organism>
<comment type="caution">
    <text evidence="1">The sequence shown here is derived from an EMBL/GenBank/DDBJ whole genome shotgun (WGS) entry which is preliminary data.</text>
</comment>
<accession>A0A1F7X6G7</accession>
<evidence type="ECO:0000313" key="2">
    <source>
        <dbReference type="Proteomes" id="UP000176939"/>
    </source>
</evidence>
<reference evidence="1 2" key="1">
    <citation type="journal article" date="2016" name="Nat. Commun.">
        <title>Thousands of microbial genomes shed light on interconnected biogeochemical processes in an aquifer system.</title>
        <authorList>
            <person name="Anantharaman K."/>
            <person name="Brown C.T."/>
            <person name="Hug L.A."/>
            <person name="Sharon I."/>
            <person name="Castelle C.J."/>
            <person name="Probst A.J."/>
            <person name="Thomas B.C."/>
            <person name="Singh A."/>
            <person name="Wilkins M.J."/>
            <person name="Karaoz U."/>
            <person name="Brodie E.L."/>
            <person name="Williams K.H."/>
            <person name="Hubbard S.S."/>
            <person name="Banfield J.F."/>
        </authorList>
    </citation>
    <scope>NUCLEOTIDE SEQUENCE [LARGE SCALE GENOMIC DNA]</scope>
</reference>
<dbReference type="Proteomes" id="UP000176939">
    <property type="component" value="Unassembled WGS sequence"/>
</dbReference>
<name>A0A1F7X6G7_9BACT</name>
<proteinExistence type="predicted"/>
<protein>
    <submittedName>
        <fullName evidence="1">Uncharacterized protein</fullName>
    </submittedName>
</protein>
<dbReference type="EMBL" id="MGFQ01000004">
    <property type="protein sequence ID" value="OGM10617.1"/>
    <property type="molecule type" value="Genomic_DNA"/>
</dbReference>
<evidence type="ECO:0000313" key="1">
    <source>
        <dbReference type="EMBL" id="OGM10617.1"/>
    </source>
</evidence>
<sequence length="73" mass="8066">MKEKESLKEKFVSFMKGVASIGGSLGPKNPYEGLKPEDVDAKALRSDWEAVGNDIRTATRKFQESITPTPPKK</sequence>
<gene>
    <name evidence="1" type="ORF">A2Z67_05330</name>
</gene>
<dbReference type="AlphaFoldDB" id="A0A1F7X6G7"/>